<name>A0A1G8SEA0_9RHOB</name>
<dbReference type="InterPro" id="IPR020556">
    <property type="entry name" value="Amidase_CS"/>
</dbReference>
<dbReference type="SUPFAM" id="SSF75304">
    <property type="entry name" value="Amidase signature (AS) enzymes"/>
    <property type="match status" value="1"/>
</dbReference>
<dbReference type="PANTHER" id="PTHR11895:SF176">
    <property type="entry name" value="AMIDASE AMID-RELATED"/>
    <property type="match status" value="1"/>
</dbReference>
<dbReference type="InterPro" id="IPR036928">
    <property type="entry name" value="AS_sf"/>
</dbReference>
<accession>A0A1G8SEA0</accession>
<proteinExistence type="predicted"/>
<dbReference type="EMBL" id="FNEJ01000024">
    <property type="protein sequence ID" value="SDJ27559.1"/>
    <property type="molecule type" value="Genomic_DNA"/>
</dbReference>
<dbReference type="RefSeq" id="WP_165616894.1">
    <property type="nucleotide sequence ID" value="NZ_FNEJ01000024.1"/>
</dbReference>
<reference evidence="2 3" key="1">
    <citation type="submission" date="2016-10" db="EMBL/GenBank/DDBJ databases">
        <authorList>
            <person name="de Groot N.N."/>
        </authorList>
    </citation>
    <scope>NUCLEOTIDE SEQUENCE [LARGE SCALE GENOMIC DNA]</scope>
    <source>
        <strain evidence="2 3">DSM 26424</strain>
    </source>
</reference>
<dbReference type="InterPro" id="IPR000120">
    <property type="entry name" value="Amidase"/>
</dbReference>
<organism evidence="2 3">
    <name type="scientific">Salipiger marinus</name>
    <dbReference type="NCBI Taxonomy" id="555512"/>
    <lineage>
        <taxon>Bacteria</taxon>
        <taxon>Pseudomonadati</taxon>
        <taxon>Pseudomonadota</taxon>
        <taxon>Alphaproteobacteria</taxon>
        <taxon>Rhodobacterales</taxon>
        <taxon>Roseobacteraceae</taxon>
        <taxon>Salipiger</taxon>
    </lineage>
</organism>
<dbReference type="PROSITE" id="PS00571">
    <property type="entry name" value="AMIDASES"/>
    <property type="match status" value="1"/>
</dbReference>
<evidence type="ECO:0000313" key="3">
    <source>
        <dbReference type="Proteomes" id="UP000199093"/>
    </source>
</evidence>
<keyword evidence="3" id="KW-1185">Reference proteome</keyword>
<protein>
    <submittedName>
        <fullName evidence="2">Aspartyl-tRNA(Asn)/glutamyl-tRNA(Gln) amidotransferase subunit A</fullName>
    </submittedName>
</protein>
<dbReference type="AlphaFoldDB" id="A0A1G8SEA0"/>
<keyword evidence="2" id="KW-0808">Transferase</keyword>
<evidence type="ECO:0000313" key="2">
    <source>
        <dbReference type="EMBL" id="SDJ27559.1"/>
    </source>
</evidence>
<dbReference type="GO" id="GO:0016740">
    <property type="term" value="F:transferase activity"/>
    <property type="evidence" value="ECO:0007669"/>
    <property type="project" value="UniProtKB-KW"/>
</dbReference>
<feature type="domain" description="Amidase" evidence="1">
    <location>
        <begin position="20"/>
        <end position="425"/>
    </location>
</feature>
<gene>
    <name evidence="2" type="ORF">SAMN04487993_102420</name>
</gene>
<dbReference type="InterPro" id="IPR023631">
    <property type="entry name" value="Amidase_dom"/>
</dbReference>
<sequence>MTIAAILSRLERAETTAVALLEEVQARVAAAGAQAPVARLEWDRAFDQARAADRARQEGAAGPLCGVPLAHKDMFDRAGSVVGFGAHPDAQRRAERTAEVLARLDAAGAVDFGRLQMSEFAMGPTGQNHHHGMPVNPAVPGGVPGGSSSGSGVAVAMGLVPAALGSDTGGSIRIPAACTGVVGFKPSPGLVPRAGAMPLSWTQDVVGPLAASVDCARRVLSVLSAGRTRATSQPPGRLRLAFDDSSLTEGVSARMRAALADLRQQLRAQGHEVVVLDMGWLAHLAEPANVIAISEAATVHADRLRAAPDSYGPEVRARLCQAAGIPAQAYLRARQIRQIAITRAKAEIFAAADLVILPGLADVAPQAAALAGAKGAEIATMIAGMTGLTRPASLLGLPVLTLPVAQTADGPLSVQIMGQRGAEDLIADLAQHLETARRSDLHRGTDPA</sequence>
<dbReference type="PANTHER" id="PTHR11895">
    <property type="entry name" value="TRANSAMIDASE"/>
    <property type="match status" value="1"/>
</dbReference>
<dbReference type="STRING" id="555512.SAMN04487993_102420"/>
<dbReference type="Pfam" id="PF01425">
    <property type="entry name" value="Amidase"/>
    <property type="match status" value="1"/>
</dbReference>
<dbReference type="Gene3D" id="3.90.1300.10">
    <property type="entry name" value="Amidase signature (AS) domain"/>
    <property type="match status" value="1"/>
</dbReference>
<evidence type="ECO:0000259" key="1">
    <source>
        <dbReference type="Pfam" id="PF01425"/>
    </source>
</evidence>
<dbReference type="Proteomes" id="UP000199093">
    <property type="component" value="Unassembled WGS sequence"/>
</dbReference>